<dbReference type="PANTHER" id="PTHR30466:SF1">
    <property type="entry name" value="FMN REDUCTASE (NADH) RUTF"/>
    <property type="match status" value="1"/>
</dbReference>
<gene>
    <name evidence="3" type="ORF">Pfl04_42840</name>
</gene>
<feature type="domain" description="Flavin reductase like" evidence="2">
    <location>
        <begin position="28"/>
        <end position="173"/>
    </location>
</feature>
<dbReference type="RefSeq" id="WP_203981528.1">
    <property type="nucleotide sequence ID" value="NZ_BAAAQJ010000002.1"/>
</dbReference>
<protein>
    <submittedName>
        <fullName evidence="3">Flavin-dependent reductase</fullName>
    </submittedName>
</protein>
<dbReference type="Pfam" id="PF01613">
    <property type="entry name" value="Flavin_Reduct"/>
    <property type="match status" value="1"/>
</dbReference>
<evidence type="ECO:0000256" key="1">
    <source>
        <dbReference type="ARBA" id="ARBA00023002"/>
    </source>
</evidence>
<keyword evidence="1" id="KW-0560">Oxidoreductase</keyword>
<dbReference type="Proteomes" id="UP000653674">
    <property type="component" value="Unassembled WGS sequence"/>
</dbReference>
<dbReference type="GO" id="GO:0042602">
    <property type="term" value="F:riboflavin reductase (NADPH) activity"/>
    <property type="evidence" value="ECO:0007669"/>
    <property type="project" value="TreeGrafter"/>
</dbReference>
<dbReference type="Gene3D" id="2.30.110.10">
    <property type="entry name" value="Electron Transport, Fmn-binding Protein, Chain A"/>
    <property type="match status" value="1"/>
</dbReference>
<dbReference type="EMBL" id="BONU01000039">
    <property type="protein sequence ID" value="GIG75880.1"/>
    <property type="molecule type" value="Genomic_DNA"/>
</dbReference>
<evidence type="ECO:0000313" key="3">
    <source>
        <dbReference type="EMBL" id="GIG75880.1"/>
    </source>
</evidence>
<dbReference type="SMART" id="SM00903">
    <property type="entry name" value="Flavin_Reduct"/>
    <property type="match status" value="1"/>
</dbReference>
<keyword evidence="4" id="KW-1185">Reference proteome</keyword>
<evidence type="ECO:0000259" key="2">
    <source>
        <dbReference type="SMART" id="SM00903"/>
    </source>
</evidence>
<evidence type="ECO:0000313" key="4">
    <source>
        <dbReference type="Proteomes" id="UP000653674"/>
    </source>
</evidence>
<dbReference type="AlphaFoldDB" id="A0A8J3LYT9"/>
<proteinExistence type="predicted"/>
<organism evidence="3 4">
    <name type="scientific">Planosporangium flavigriseum</name>
    <dbReference type="NCBI Taxonomy" id="373681"/>
    <lineage>
        <taxon>Bacteria</taxon>
        <taxon>Bacillati</taxon>
        <taxon>Actinomycetota</taxon>
        <taxon>Actinomycetes</taxon>
        <taxon>Micromonosporales</taxon>
        <taxon>Micromonosporaceae</taxon>
        <taxon>Planosporangium</taxon>
    </lineage>
</organism>
<dbReference type="InterPro" id="IPR050268">
    <property type="entry name" value="NADH-dep_flavin_reductase"/>
</dbReference>
<reference evidence="3" key="1">
    <citation type="submission" date="2021-01" db="EMBL/GenBank/DDBJ databases">
        <title>Whole genome shotgun sequence of Planosporangium flavigriseum NBRC 105377.</title>
        <authorList>
            <person name="Komaki H."/>
            <person name="Tamura T."/>
        </authorList>
    </citation>
    <scope>NUCLEOTIDE SEQUENCE</scope>
    <source>
        <strain evidence="3">NBRC 105377</strain>
    </source>
</reference>
<dbReference type="InterPro" id="IPR002563">
    <property type="entry name" value="Flavin_Rdtase-like_dom"/>
</dbReference>
<name>A0A8J3LYT9_9ACTN</name>
<dbReference type="PANTHER" id="PTHR30466">
    <property type="entry name" value="FLAVIN REDUCTASE"/>
    <property type="match status" value="1"/>
</dbReference>
<accession>A0A8J3LYT9</accession>
<dbReference type="GO" id="GO:0010181">
    <property type="term" value="F:FMN binding"/>
    <property type="evidence" value="ECO:0007669"/>
    <property type="project" value="InterPro"/>
</dbReference>
<dbReference type="SUPFAM" id="SSF50475">
    <property type="entry name" value="FMN-binding split barrel"/>
    <property type="match status" value="1"/>
</dbReference>
<dbReference type="GO" id="GO:0006208">
    <property type="term" value="P:pyrimidine nucleobase catabolic process"/>
    <property type="evidence" value="ECO:0007669"/>
    <property type="project" value="TreeGrafter"/>
</dbReference>
<comment type="caution">
    <text evidence="3">The sequence shown here is derived from an EMBL/GenBank/DDBJ whole genome shotgun (WGS) entry which is preliminary data.</text>
</comment>
<dbReference type="InterPro" id="IPR012349">
    <property type="entry name" value="Split_barrel_FMN-bd"/>
</dbReference>
<sequence>MASTREDDSRLVGDAGSPIAGEEFRAALRHHGGGVAVVTVAGPEGPRGFTVTSLTAASLRPPLLSFYVNHDSRSLPVLRTADHVGVHLLGAAHRDLGALFARRGADRFAPPTRWRSGPGGVPLLEDVTIRMICARREVVQVGDHFLVVGEVLATERNGAGGDPLLYAHGEFGRWVPIGEAPGTAMDDLDLADLVEW</sequence>